<dbReference type="InterPro" id="IPR049278">
    <property type="entry name" value="MS_channel_C"/>
</dbReference>
<sequence length="434" mass="47490">MSQKSPALQLFNELWADLSQPDFIWQVLALVVCLGGAMLLAFMWRRRHEEGAGRLTDISSRLIFPLSGAFLIGVGVLVLKPFVHVNLLKLALPLLGSMALVRGVIFVLRQAFPRAAWLTAWERIISLLIWGWLALYITDLAPDVIESLESVSVPLGKQRIDLWMMIHGAFTVFLTVVIALWIAGIIENRLMRVDSIDSSLRIVGIRVAKALLTLIAIVASLALVGIDMTALSVFTGALGVGLGLGLQKIASNYVSGFIILLDRSIRIGNVVQVGADAGMVTQITTRYTVLKHPGGTEFIVPNETLIGSVVQNQTYSDSRLRLVTTVGVSYSTDIELAMRLMVEAASAQPRVINDPGPKVFLTTFADSAINLELGFWIADPEEGRGNVTSDVNLAIWRAFRENNISIPFPQREVRVINQTTVNPDEVASSLPQKV</sequence>
<evidence type="ECO:0000259" key="8">
    <source>
        <dbReference type="Pfam" id="PF00924"/>
    </source>
</evidence>
<dbReference type="Pfam" id="PF00924">
    <property type="entry name" value="MS_channel_2nd"/>
    <property type="match status" value="1"/>
</dbReference>
<keyword evidence="3" id="KW-1003">Cell membrane</keyword>
<dbReference type="GO" id="GO:0008381">
    <property type="term" value="F:mechanosensitive monoatomic ion channel activity"/>
    <property type="evidence" value="ECO:0007669"/>
    <property type="project" value="UniProtKB-ARBA"/>
</dbReference>
<dbReference type="Gene3D" id="1.10.287.1260">
    <property type="match status" value="1"/>
</dbReference>
<keyword evidence="4 7" id="KW-0812">Transmembrane</keyword>
<dbReference type="InterPro" id="IPR011066">
    <property type="entry name" value="MscS_channel_C_sf"/>
</dbReference>
<evidence type="ECO:0000259" key="9">
    <source>
        <dbReference type="Pfam" id="PF21082"/>
    </source>
</evidence>
<name>A0A935KEG8_9RHOO</name>
<gene>
    <name evidence="10" type="ORF">IPJ38_20945</name>
</gene>
<dbReference type="InterPro" id="IPR023408">
    <property type="entry name" value="MscS_beta-dom_sf"/>
</dbReference>
<dbReference type="GO" id="GO:0005886">
    <property type="term" value="C:plasma membrane"/>
    <property type="evidence" value="ECO:0007669"/>
    <property type="project" value="UniProtKB-SubCell"/>
</dbReference>
<evidence type="ECO:0000256" key="3">
    <source>
        <dbReference type="ARBA" id="ARBA00022475"/>
    </source>
</evidence>
<evidence type="ECO:0000313" key="10">
    <source>
        <dbReference type="EMBL" id="MBK7417206.1"/>
    </source>
</evidence>
<feature type="domain" description="Mechanosensitive ion channel MscS C-terminal" evidence="9">
    <location>
        <begin position="323"/>
        <end position="406"/>
    </location>
</feature>
<evidence type="ECO:0000256" key="5">
    <source>
        <dbReference type="ARBA" id="ARBA00022989"/>
    </source>
</evidence>
<dbReference type="SUPFAM" id="SSF50182">
    <property type="entry name" value="Sm-like ribonucleoproteins"/>
    <property type="match status" value="1"/>
</dbReference>
<keyword evidence="5 7" id="KW-1133">Transmembrane helix</keyword>
<comment type="caution">
    <text evidence="10">The sequence shown here is derived from an EMBL/GenBank/DDBJ whole genome shotgun (WGS) entry which is preliminary data.</text>
</comment>
<dbReference type="Pfam" id="PF21082">
    <property type="entry name" value="MS_channel_3rd"/>
    <property type="match status" value="1"/>
</dbReference>
<accession>A0A935KEG8</accession>
<dbReference type="InterPro" id="IPR006685">
    <property type="entry name" value="MscS_channel_2nd"/>
</dbReference>
<dbReference type="SUPFAM" id="SSF82689">
    <property type="entry name" value="Mechanosensitive channel protein MscS (YggB), C-terminal domain"/>
    <property type="match status" value="1"/>
</dbReference>
<protein>
    <submittedName>
        <fullName evidence="10">Mechanosensitive ion channel</fullName>
    </submittedName>
</protein>
<evidence type="ECO:0000256" key="4">
    <source>
        <dbReference type="ARBA" id="ARBA00022692"/>
    </source>
</evidence>
<dbReference type="AlphaFoldDB" id="A0A935KEG8"/>
<organism evidence="10 11">
    <name type="scientific">Candidatus Dechloromonas phosphorivorans</name>
    <dbReference type="NCBI Taxonomy" id="2899244"/>
    <lineage>
        <taxon>Bacteria</taxon>
        <taxon>Pseudomonadati</taxon>
        <taxon>Pseudomonadota</taxon>
        <taxon>Betaproteobacteria</taxon>
        <taxon>Rhodocyclales</taxon>
        <taxon>Azonexaceae</taxon>
        <taxon>Dechloromonas</taxon>
    </lineage>
</organism>
<comment type="similarity">
    <text evidence="2">Belongs to the MscS (TC 1.A.23) family.</text>
</comment>
<evidence type="ECO:0000313" key="11">
    <source>
        <dbReference type="Proteomes" id="UP000739411"/>
    </source>
</evidence>
<dbReference type="Gene3D" id="2.30.30.60">
    <property type="match status" value="1"/>
</dbReference>
<dbReference type="PANTHER" id="PTHR30347">
    <property type="entry name" value="POTASSIUM CHANNEL RELATED"/>
    <property type="match status" value="1"/>
</dbReference>
<evidence type="ECO:0000256" key="1">
    <source>
        <dbReference type="ARBA" id="ARBA00004651"/>
    </source>
</evidence>
<evidence type="ECO:0000256" key="6">
    <source>
        <dbReference type="ARBA" id="ARBA00023136"/>
    </source>
</evidence>
<feature type="transmembrane region" description="Helical" evidence="7">
    <location>
        <begin position="23"/>
        <end position="42"/>
    </location>
</feature>
<dbReference type="Gene3D" id="3.30.70.100">
    <property type="match status" value="1"/>
</dbReference>
<feature type="transmembrane region" description="Helical" evidence="7">
    <location>
        <begin position="207"/>
        <end position="226"/>
    </location>
</feature>
<comment type="subcellular location">
    <subcellularLocation>
        <location evidence="1">Cell membrane</location>
        <topology evidence="1">Multi-pass membrane protein</topology>
    </subcellularLocation>
</comment>
<feature type="transmembrane region" description="Helical" evidence="7">
    <location>
        <begin position="62"/>
        <end position="79"/>
    </location>
</feature>
<dbReference type="PANTHER" id="PTHR30347:SF1">
    <property type="entry name" value="MECHANOSENSITIVE CHANNEL MSCK"/>
    <property type="match status" value="1"/>
</dbReference>
<feature type="transmembrane region" description="Helical" evidence="7">
    <location>
        <begin position="91"/>
        <end position="112"/>
    </location>
</feature>
<feature type="transmembrane region" description="Helical" evidence="7">
    <location>
        <begin position="124"/>
        <end position="142"/>
    </location>
</feature>
<dbReference type="InterPro" id="IPR052702">
    <property type="entry name" value="MscS-like_channel"/>
</dbReference>
<reference evidence="10 11" key="1">
    <citation type="submission" date="2020-10" db="EMBL/GenBank/DDBJ databases">
        <title>Connecting structure to function with the recovery of over 1000 high-quality activated sludge metagenome-assembled genomes encoding full-length rRNA genes using long-read sequencing.</title>
        <authorList>
            <person name="Singleton C.M."/>
            <person name="Petriglieri F."/>
            <person name="Kristensen J.M."/>
            <person name="Kirkegaard R.H."/>
            <person name="Michaelsen T.Y."/>
            <person name="Andersen M.H."/>
            <person name="Karst S.M."/>
            <person name="Dueholm M.S."/>
            <person name="Nielsen P.H."/>
            <person name="Albertsen M."/>
        </authorList>
    </citation>
    <scope>NUCLEOTIDE SEQUENCE [LARGE SCALE GENOMIC DNA]</scope>
    <source>
        <strain evidence="10">EsbW_18-Q3-R4-48_BATAC.463</strain>
    </source>
</reference>
<dbReference type="EMBL" id="JADJMS010000047">
    <property type="protein sequence ID" value="MBK7417206.1"/>
    <property type="molecule type" value="Genomic_DNA"/>
</dbReference>
<evidence type="ECO:0000256" key="7">
    <source>
        <dbReference type="SAM" id="Phobius"/>
    </source>
</evidence>
<feature type="domain" description="Mechanosensitive ion channel MscS" evidence="8">
    <location>
        <begin position="249"/>
        <end position="314"/>
    </location>
</feature>
<dbReference type="Proteomes" id="UP000739411">
    <property type="component" value="Unassembled WGS sequence"/>
</dbReference>
<dbReference type="SUPFAM" id="SSF82861">
    <property type="entry name" value="Mechanosensitive channel protein MscS (YggB), transmembrane region"/>
    <property type="match status" value="1"/>
</dbReference>
<evidence type="ECO:0000256" key="2">
    <source>
        <dbReference type="ARBA" id="ARBA00008017"/>
    </source>
</evidence>
<dbReference type="InterPro" id="IPR011014">
    <property type="entry name" value="MscS_channel_TM-2"/>
</dbReference>
<keyword evidence="6 7" id="KW-0472">Membrane</keyword>
<dbReference type="InterPro" id="IPR010920">
    <property type="entry name" value="LSM_dom_sf"/>
</dbReference>
<feature type="transmembrane region" description="Helical" evidence="7">
    <location>
        <begin position="162"/>
        <end position="186"/>
    </location>
</feature>
<proteinExistence type="inferred from homology"/>
<feature type="transmembrane region" description="Helical" evidence="7">
    <location>
        <begin position="238"/>
        <end position="261"/>
    </location>
</feature>